<feature type="transmembrane region" description="Helical" evidence="2">
    <location>
        <begin position="70"/>
        <end position="95"/>
    </location>
</feature>
<evidence type="ECO:0000256" key="2">
    <source>
        <dbReference type="SAM" id="Phobius"/>
    </source>
</evidence>
<gene>
    <name evidence="3" type="ORF">COO20_22130</name>
</gene>
<proteinExistence type="predicted"/>
<dbReference type="AlphaFoldDB" id="A0A2N3KGU9"/>
<feature type="region of interest" description="Disordered" evidence="1">
    <location>
        <begin position="19"/>
        <end position="50"/>
    </location>
</feature>
<dbReference type="EMBL" id="NWTK01000018">
    <property type="protein sequence ID" value="PKR49726.1"/>
    <property type="molecule type" value="Genomic_DNA"/>
</dbReference>
<dbReference type="RefSeq" id="WP_101270504.1">
    <property type="nucleotide sequence ID" value="NZ_NWTK01000018.1"/>
</dbReference>
<sequence>MTAEQAAAGARFYNRHHQSRDRGCRFHRGEGRNHHHQGCGHRNGPHRGGPIKSTITGVAEKFGIPRKGVLIAWIATLIFSFPVGVFLFLVAWSFIHRPEWFSFMGSGRHNASSATDSRTTPREAASEQVENPTFGVDYEEPWMEELRERFDDLERRTGNMEGYVASGDYNLSSELERMRREEGAKPSDTAEGNDAGDDASTKPTAKKD</sequence>
<feature type="region of interest" description="Disordered" evidence="1">
    <location>
        <begin position="106"/>
        <end position="138"/>
    </location>
</feature>
<feature type="compositionally biased region" description="Basic residues" evidence="1">
    <location>
        <begin position="33"/>
        <end position="45"/>
    </location>
</feature>
<keyword evidence="2" id="KW-0812">Transmembrane</keyword>
<feature type="compositionally biased region" description="Polar residues" evidence="1">
    <location>
        <begin position="109"/>
        <end position="118"/>
    </location>
</feature>
<keyword evidence="2" id="KW-1133">Transmembrane helix</keyword>
<feature type="compositionally biased region" description="Basic and acidic residues" evidence="1">
    <location>
        <begin position="174"/>
        <end position="185"/>
    </location>
</feature>
<feature type="compositionally biased region" description="Basic and acidic residues" evidence="1">
    <location>
        <begin position="20"/>
        <end position="32"/>
    </location>
</feature>
<evidence type="ECO:0008006" key="5">
    <source>
        <dbReference type="Google" id="ProtNLM"/>
    </source>
</evidence>
<accession>A0A2N3KGU9</accession>
<evidence type="ECO:0000313" key="4">
    <source>
        <dbReference type="Proteomes" id="UP000233597"/>
    </source>
</evidence>
<reference evidence="3 4" key="1">
    <citation type="submission" date="2017-09" db="EMBL/GenBank/DDBJ databases">
        <title>Biodiversity and function of Thalassospira species in the particle-attached aromatic-hydrocarbon-degrading consortia from the surface seawater of the South China Sea.</title>
        <authorList>
            <person name="Dong C."/>
            <person name="Liu R."/>
            <person name="Shao Z."/>
        </authorList>
    </citation>
    <scope>NUCLEOTIDE SEQUENCE [LARGE SCALE GENOMIC DNA]</scope>
    <source>
        <strain evidence="3 4">CSC1P2</strain>
    </source>
</reference>
<evidence type="ECO:0000256" key="1">
    <source>
        <dbReference type="SAM" id="MobiDB-lite"/>
    </source>
</evidence>
<evidence type="ECO:0000313" key="3">
    <source>
        <dbReference type="EMBL" id="PKR49726.1"/>
    </source>
</evidence>
<organism evidence="3 4">
    <name type="scientific">Thalassospira marina</name>
    <dbReference type="NCBI Taxonomy" id="2048283"/>
    <lineage>
        <taxon>Bacteria</taxon>
        <taxon>Pseudomonadati</taxon>
        <taxon>Pseudomonadota</taxon>
        <taxon>Alphaproteobacteria</taxon>
        <taxon>Rhodospirillales</taxon>
        <taxon>Thalassospiraceae</taxon>
        <taxon>Thalassospira</taxon>
    </lineage>
</organism>
<dbReference type="Proteomes" id="UP000233597">
    <property type="component" value="Unassembled WGS sequence"/>
</dbReference>
<keyword evidence="2" id="KW-0472">Membrane</keyword>
<protein>
    <recommendedName>
        <fullName evidence="5">Phage shock protein PspC N-terminal domain-containing protein</fullName>
    </recommendedName>
</protein>
<comment type="caution">
    <text evidence="3">The sequence shown here is derived from an EMBL/GenBank/DDBJ whole genome shotgun (WGS) entry which is preliminary data.</text>
</comment>
<feature type="region of interest" description="Disordered" evidence="1">
    <location>
        <begin position="157"/>
        <end position="208"/>
    </location>
</feature>
<dbReference type="OrthoDB" id="8478667at2"/>
<name>A0A2N3KGU9_9PROT</name>